<protein>
    <submittedName>
        <fullName evidence="1">Phosphoribosylpyrophosphate synthetase</fullName>
    </submittedName>
</protein>
<accession>A0ABW5J8W7</accession>
<organism evidence="1 2">
    <name type="scientific">Emticicia soli</name>
    <dbReference type="NCBI Taxonomy" id="2027878"/>
    <lineage>
        <taxon>Bacteria</taxon>
        <taxon>Pseudomonadati</taxon>
        <taxon>Bacteroidota</taxon>
        <taxon>Cytophagia</taxon>
        <taxon>Cytophagales</taxon>
        <taxon>Leadbetterellaceae</taxon>
        <taxon>Emticicia</taxon>
    </lineage>
</organism>
<comment type="caution">
    <text evidence="1">The sequence shown here is derived from an EMBL/GenBank/DDBJ whole genome shotgun (WGS) entry which is preliminary data.</text>
</comment>
<sequence length="101" mass="11295">MTTYDTSSAAINALVSQGYDHNFNLKDEELYCHVNDASLKPEEFQIDKVYRFEGDTNPDDEVVVYAISSVVNNIKGVLVNAYGVYAESVSAQLVEKLKIIR</sequence>
<keyword evidence="2" id="KW-1185">Reference proteome</keyword>
<evidence type="ECO:0000313" key="1">
    <source>
        <dbReference type="EMBL" id="MFD2521457.1"/>
    </source>
</evidence>
<dbReference type="EMBL" id="JBHULC010000009">
    <property type="protein sequence ID" value="MFD2521457.1"/>
    <property type="molecule type" value="Genomic_DNA"/>
</dbReference>
<gene>
    <name evidence="1" type="ORF">ACFSR2_11205</name>
</gene>
<dbReference type="RefSeq" id="WP_340236830.1">
    <property type="nucleotide sequence ID" value="NZ_JBBEWC010000007.1"/>
</dbReference>
<proteinExistence type="predicted"/>
<evidence type="ECO:0000313" key="2">
    <source>
        <dbReference type="Proteomes" id="UP001597510"/>
    </source>
</evidence>
<name>A0ABW5J8W7_9BACT</name>
<reference evidence="2" key="1">
    <citation type="journal article" date="2019" name="Int. J. Syst. Evol. Microbiol.">
        <title>The Global Catalogue of Microorganisms (GCM) 10K type strain sequencing project: providing services to taxonomists for standard genome sequencing and annotation.</title>
        <authorList>
            <consortium name="The Broad Institute Genomics Platform"/>
            <consortium name="The Broad Institute Genome Sequencing Center for Infectious Disease"/>
            <person name="Wu L."/>
            <person name="Ma J."/>
        </authorList>
    </citation>
    <scope>NUCLEOTIDE SEQUENCE [LARGE SCALE GENOMIC DNA]</scope>
    <source>
        <strain evidence="2">KCTC 52344</strain>
    </source>
</reference>
<dbReference type="Proteomes" id="UP001597510">
    <property type="component" value="Unassembled WGS sequence"/>
</dbReference>